<keyword evidence="13" id="KW-0175">Coiled coil</keyword>
<dbReference type="SMART" id="SM00429">
    <property type="entry name" value="IPT"/>
    <property type="match status" value="4"/>
</dbReference>
<evidence type="ECO:0000256" key="19">
    <source>
        <dbReference type="ARBA" id="ARBA00056694"/>
    </source>
</evidence>
<keyword evidence="26" id="KW-1185">Reference proteome</keyword>
<organism evidence="25 26">
    <name type="scientific">Hemibagrus wyckioides</name>
    <dbReference type="NCBI Taxonomy" id="337641"/>
    <lineage>
        <taxon>Eukaryota</taxon>
        <taxon>Metazoa</taxon>
        <taxon>Chordata</taxon>
        <taxon>Craniata</taxon>
        <taxon>Vertebrata</taxon>
        <taxon>Euteleostomi</taxon>
        <taxon>Actinopterygii</taxon>
        <taxon>Neopterygii</taxon>
        <taxon>Teleostei</taxon>
        <taxon>Ostariophysi</taxon>
        <taxon>Siluriformes</taxon>
        <taxon>Bagridae</taxon>
        <taxon>Hemibagrus</taxon>
    </lineage>
</organism>
<evidence type="ECO:0000256" key="3">
    <source>
        <dbReference type="ARBA" id="ARBA00010297"/>
    </source>
</evidence>
<comment type="similarity">
    <text evidence="4">Belongs to the G-protein coupled receptor 1 family.</text>
</comment>
<dbReference type="GO" id="GO:0002116">
    <property type="term" value="C:semaphorin receptor complex"/>
    <property type="evidence" value="ECO:0007669"/>
    <property type="project" value="TreeGrafter"/>
</dbReference>
<dbReference type="Gene3D" id="2.130.10.10">
    <property type="entry name" value="YVTN repeat-like/Quinoprotein amine dehydrogenase"/>
    <property type="match status" value="1"/>
</dbReference>
<evidence type="ECO:0000313" key="26">
    <source>
        <dbReference type="Proteomes" id="UP000824219"/>
    </source>
</evidence>
<keyword evidence="6" id="KW-0589">Pheromone response</keyword>
<proteinExistence type="inferred from homology"/>
<evidence type="ECO:0000256" key="14">
    <source>
        <dbReference type="ARBA" id="ARBA00023136"/>
    </source>
</evidence>
<dbReference type="SUPFAM" id="SSF81321">
    <property type="entry name" value="Family A G protein-coupled receptor-like"/>
    <property type="match status" value="1"/>
</dbReference>
<dbReference type="Pfam" id="PF17960">
    <property type="entry name" value="TIG_plexin"/>
    <property type="match status" value="1"/>
</dbReference>
<dbReference type="SUPFAM" id="SSF81296">
    <property type="entry name" value="E set domains"/>
    <property type="match status" value="4"/>
</dbReference>
<sequence length="2252" mass="250189">MDSELLTRGLLYLSLAVAGIPGNIAVIYAFLMVLHHERRLLTADGIVLHLAVANLLVVAVRCVLEVFATFEIVNVFDDTGCKGVIFVYRTARSLSIWLTFVLSAYQSLSIAPPGSLWATARDLFSQFLWLIFLVVWIINISVSSPSIVFAIGAKNTSKLLQNSINVQFCFVNFPSVSVKDANGAVQTVRDVVPMTLMTTASLIILIFLYRHSRQVRAIRGGGGGAGPGGGGSSERRAAITVVTLVTLYVVLYGVDNGLWVYTIMVKQTMSSALISDLRIFFSSLYAAMSPVVIIVSNKKVNRHLSAVRKVEVRDAGCARETDTPAHDVTTKENIILSPPVEKEENHSSSLCETDLISLRMEEHDDAGINCSKMKLLLLSYFSFILLSACVCENLNVFQSERPEWSLSHLAVHQASGAVYVGGVNRVYKLLSDLSPLITHNTGPELDNQACYPPLIMQPCSEPLARTDNVNKLLLVDDLHNRLLACGSLYQGVCKILRLDDLFILAEPSHKKEHYFSSMNQTGGMSGVIVSRDRGRDRERDATLYIGTSVGGKQDYFPTISSRKLPKDPESAAMLDYELHTDFVSSLVKIPSDTLALVTHFDIDYVYGFSSGSFVYFLTVQPETETPGELFYTSRVVRLCKGDDKFHSYVSLPLGCVKNRVEYRLLQAAFLAKAGSVMAAALNITERDDVLFAVFSKGQKQYRRPSDDSTLCIFTIRDINARIKERLRSCYQGEGNLELHWLLGKDVQCTKAPVPIGDGFCGLDINQPLGGLELVSGFPVYTETTERLTAVSAYVYNGYSVAFLGTRSGNIRKVRVDGVSALLYETVKVMKDGSSVLPDMAFSPDHHHLYTMSRTQVVQMPVEHCEQYSRCEECLSSEDPHCGWCVLHNKCVRRDRCELSDEPFRFADVIGRCVKVSAHPDSIAMSEHAVPLLLEVSNVPDLSAGVTCSFGSLAQVEGHVSGSNIMCLSPTARDVPLIPADQDWSGVELKVVSKETGHMFVSTEVKFYNCSTHTMCLSCVSSAFQCHWCKYRNTCTHDPNSCSFLEGHVNASELCPQLVHSGEVVIAAGDVKPITLKARNLPQPQSGQRGYECVFNIQGVTQRVTALRFNSTSVQCQNRSYVYEGMKVSELAVDLSIVWNNNFIIDNPERIKVHLYKCGAQRESCGVCLKAERRFSCGWCVSESRCTLRKHCTSPGPSHSPHWLGPNQHHKCTHPRITEVYPLSGPPHGGTMVTIRGVNLGMSLSELQGRVEVAGVPCHTRSEGYITAEQLVCEMDSAPLGRSPGPVQLCVAECRPELSTQSSQIYTFVSPGVSALTPTRGPVSGGTKVTILGQYLSAGSSVNIRFGNNTCEFYSRSAAEIVCISAPSLYSEGSVLVQVGVDRAELNTKLSFEYTEDPTVQSVEPEWSINSGHTALTVTGTNLDVVQEPRVRVKYGGRESVNVCKVVNSTSIRCSAPPLMADFALGQDSVKQVDEFGFIFNNVHALLTYNSTSFVYYPNPSFEPLSVSGVLEQKPGSPIILKGRNLVPSAPGGSKLNYTVVVGDVPCLITVSETQLLCEPPPLTGQHRVTIQVGGLHLSPGSVHIQSDSLLTLPGIFSIAAGGGLLFIIVILVLIAYRRKSHENDLTLKRLHMQMDNLESRVALECKEAFAELQTDINELTSDLDRAGIPHLDYRTYVMRILFPGMDDHPVLRELEVAGCGQHRVEKALKQLGQLVNNKTFVLSFIHTLELQRSFSMRDRGYVASLIMTALHNRLEFITDILKQLLSELITKSMESKNHPKLLLRRTESVAEKMLTNWFAFLLHKFLKECVSEPLFMLYCAIKQQMEKGPIDAVTGEARYSLSEDKLIRQQIDYKTLTVCCVDGDQEDGGVEVVVKVLNCDTITQVKEKILDAIYKNVPYSQRPRAGDMDLEWRQGRTARVVLQDEDITTKIENDWKRLNTLMHYQVSDRCVVALVPKQMSSYNISTSASFPRSFSRYDSVLRSVSAGSPEISRSRVPMITPDLESGVKVWHLVKNHEHGDQKEAERGSKMVSEIYLTRLLATKGTLQKFVDDLFETLFSTVNRGSALPLAIKYMFDFLDEQADKHGIHDPDVRHTWKSNCLPLRFWVNVIKNPQFVFDIHKNSITDACLSVVAQTFMDSCSTSEHRLGKDSPSNKLLYAKDIPHYKSWVERYYADISRLPSISDQDMNAYLAEQARLHSHEFNTLSALHEIYAYIRKYSLEIVQCLKQDTLAQKQRLAYKLEQLIADMDHES</sequence>
<comment type="caution">
    <text evidence="25">The sequence shown here is derived from an EMBL/GenBank/DDBJ whole genome shotgun (WGS) entry which is preliminary data.</text>
</comment>
<dbReference type="CDD" id="cd01181">
    <property type="entry name" value="IPT_plexin_repeat3"/>
    <property type="match status" value="1"/>
</dbReference>
<dbReference type="InterPro" id="IPR004072">
    <property type="entry name" value="Vmron_rcpt_1"/>
</dbReference>
<evidence type="ECO:0000259" key="23">
    <source>
        <dbReference type="PROSITE" id="PS50262"/>
    </source>
</evidence>
<keyword evidence="17" id="KW-0325">Glycoprotein</keyword>
<dbReference type="GO" id="GO:0007411">
    <property type="term" value="P:axon guidance"/>
    <property type="evidence" value="ECO:0007669"/>
    <property type="project" value="UniProtKB-ARBA"/>
</dbReference>
<dbReference type="PANTHER" id="PTHR22625:SF37">
    <property type="entry name" value="PLEXIN-A2"/>
    <property type="match status" value="1"/>
</dbReference>
<keyword evidence="8 22" id="KW-0812">Transmembrane</keyword>
<evidence type="ECO:0000256" key="9">
    <source>
        <dbReference type="ARBA" id="ARBA00022729"/>
    </source>
</evidence>
<dbReference type="Pfam" id="PF08337">
    <property type="entry name" value="Plexin_cytopl"/>
    <property type="match status" value="1"/>
</dbReference>
<dbReference type="Pfam" id="PF24479">
    <property type="entry name" value="PSI_PlexinA-B"/>
    <property type="match status" value="1"/>
</dbReference>
<keyword evidence="12" id="KW-0297">G-protein coupled receptor</keyword>
<dbReference type="InterPro" id="IPR013548">
    <property type="entry name" value="Plexin_cytoplasmic_RasGAP_dom"/>
</dbReference>
<dbReference type="Gene3D" id="1.20.1070.10">
    <property type="entry name" value="Rhodopsin 7-helix transmembrane proteins"/>
    <property type="match status" value="1"/>
</dbReference>
<dbReference type="SUPFAM" id="SSF48350">
    <property type="entry name" value="GTPase activation domain, GAP"/>
    <property type="match status" value="1"/>
</dbReference>
<feature type="transmembrane region" description="Helical" evidence="22">
    <location>
        <begin position="46"/>
        <end position="70"/>
    </location>
</feature>
<evidence type="ECO:0000256" key="8">
    <source>
        <dbReference type="ARBA" id="ARBA00022692"/>
    </source>
</evidence>
<dbReference type="InterPro" id="IPR008936">
    <property type="entry name" value="Rho_GTPase_activation_prot"/>
</dbReference>
<dbReference type="Pfam" id="PF20170">
    <property type="entry name" value="Plexin_RBD"/>
    <property type="match status" value="1"/>
</dbReference>
<dbReference type="FunFam" id="2.130.10.10:FF:000006">
    <property type="entry name" value="Plexin A2"/>
    <property type="match status" value="1"/>
</dbReference>
<dbReference type="Proteomes" id="UP000824219">
    <property type="component" value="Linkage Group LG21"/>
</dbReference>
<dbReference type="CDD" id="cd00603">
    <property type="entry name" value="IPT_PCSR"/>
    <property type="match status" value="1"/>
</dbReference>
<dbReference type="FunFam" id="1.10.506.10:FF:000006">
    <property type="entry name" value="Plexin A1"/>
    <property type="match status" value="1"/>
</dbReference>
<feature type="transmembrane region" description="Helical" evidence="22">
    <location>
        <begin position="274"/>
        <end position="295"/>
    </location>
</feature>
<dbReference type="GO" id="GO:0005886">
    <property type="term" value="C:plasma membrane"/>
    <property type="evidence" value="ECO:0007669"/>
    <property type="project" value="UniProtKB-SubCell"/>
</dbReference>
<dbReference type="InterPro" id="IPR046800">
    <property type="entry name" value="Plexin_RBD"/>
</dbReference>
<dbReference type="GO" id="GO:0017154">
    <property type="term" value="F:semaphorin receptor activity"/>
    <property type="evidence" value="ECO:0007669"/>
    <property type="project" value="InterPro"/>
</dbReference>
<dbReference type="InterPro" id="IPR031148">
    <property type="entry name" value="Plexin"/>
</dbReference>
<keyword evidence="14 22" id="KW-0472">Membrane</keyword>
<feature type="transmembrane region" description="Helical" evidence="22">
    <location>
        <begin position="191"/>
        <end position="209"/>
    </location>
</feature>
<feature type="transmembrane region" description="Helical" evidence="22">
    <location>
        <begin position="127"/>
        <end position="153"/>
    </location>
</feature>
<dbReference type="PROSITE" id="PS50262">
    <property type="entry name" value="G_PROTEIN_RECEP_F1_2"/>
    <property type="match status" value="1"/>
</dbReference>
<dbReference type="Pfam" id="PF18020">
    <property type="entry name" value="TIG_2"/>
    <property type="match status" value="1"/>
</dbReference>
<protein>
    <recommendedName>
        <fullName evidence="20">Plexin-A2</fullName>
    </recommendedName>
</protein>
<keyword evidence="18" id="KW-0807">Transducer</keyword>
<dbReference type="CDD" id="cd01180">
    <property type="entry name" value="IPT_plexin_repeat1"/>
    <property type="match status" value="1"/>
</dbReference>
<dbReference type="GO" id="GO:0001763">
    <property type="term" value="P:morphogenesis of a branching structure"/>
    <property type="evidence" value="ECO:0007669"/>
    <property type="project" value="UniProtKB-ARBA"/>
</dbReference>
<dbReference type="PROSITE" id="PS51004">
    <property type="entry name" value="SEMA"/>
    <property type="match status" value="1"/>
</dbReference>
<dbReference type="Pfam" id="PF01833">
    <property type="entry name" value="TIG"/>
    <property type="match status" value="4"/>
</dbReference>
<keyword evidence="16" id="KW-0675">Receptor</keyword>
<comment type="subcellular location">
    <subcellularLocation>
        <location evidence="2">Cell membrane</location>
        <topology evidence="2">Multi-pass membrane protein</topology>
    </subcellularLocation>
    <subcellularLocation>
        <location evidence="1">Cell membrane</location>
        <topology evidence="1">Single-pass type I membrane protein</topology>
    </subcellularLocation>
</comment>
<dbReference type="FunFam" id="1.10.506.10:FF:000005">
    <property type="entry name" value="Plexin A1"/>
    <property type="match status" value="1"/>
</dbReference>
<dbReference type="SUPFAM" id="SSF103575">
    <property type="entry name" value="Plexin repeat"/>
    <property type="match status" value="2"/>
</dbReference>
<gene>
    <name evidence="25" type="ORF">KOW79_017805</name>
</gene>
<dbReference type="InterPro" id="IPR036352">
    <property type="entry name" value="Semap_dom_sf"/>
</dbReference>
<comment type="similarity">
    <text evidence="3">Belongs to the plexin family.</text>
</comment>
<feature type="transmembrane region" description="Helical" evidence="22">
    <location>
        <begin position="375"/>
        <end position="397"/>
    </location>
</feature>
<dbReference type="InterPro" id="IPR041362">
    <property type="entry name" value="TIG2_plexin"/>
</dbReference>
<evidence type="ECO:0000256" key="6">
    <source>
        <dbReference type="ARBA" id="ARBA00022507"/>
    </source>
</evidence>
<comment type="caution">
    <text evidence="21">Lacks conserved residue(s) required for the propagation of feature annotation.</text>
</comment>
<keyword evidence="10" id="KW-0677">Repeat</keyword>
<comment type="function">
    <text evidence="19">Coreceptor for SEMA3A and SEMA6A. Necessary for signaling by SEMA6A and class 3 semaphorins and subsequent remodeling of the cytoskeleton. Plays a role in axon guidance, invasive growth and cell migration. Class 3 semaphorins bind to a complex composed of a neuropilin and a plexin. The plexin modulates the affinity of the complex for specific semaphorins, and its cytoplasmic domain is required for the activation of down-stream signaling events in the cytoplasm.</text>
</comment>
<dbReference type="InterPro" id="IPR001627">
    <property type="entry name" value="Semap_dom"/>
</dbReference>
<evidence type="ECO:0000256" key="10">
    <source>
        <dbReference type="ARBA" id="ARBA00022737"/>
    </source>
</evidence>
<evidence type="ECO:0000256" key="4">
    <source>
        <dbReference type="ARBA" id="ARBA00010663"/>
    </source>
</evidence>
<keyword evidence="9" id="KW-0732">Signal</keyword>
<evidence type="ECO:0000256" key="7">
    <source>
        <dbReference type="ARBA" id="ARBA00022553"/>
    </source>
</evidence>
<feature type="transmembrane region" description="Helical" evidence="22">
    <location>
        <begin position="12"/>
        <end position="34"/>
    </location>
</feature>
<dbReference type="Gene3D" id="1.10.506.10">
    <property type="entry name" value="GTPase Activation - p120gap, domain 1"/>
    <property type="match status" value="2"/>
</dbReference>
<keyword evidence="15" id="KW-1015">Disulfide bond</keyword>
<dbReference type="FunFam" id="2.60.40.10:FF:000123">
    <property type="entry name" value="Plexin A1"/>
    <property type="match status" value="1"/>
</dbReference>
<feature type="domain" description="G-protein coupled receptors family 1 profile" evidence="23">
    <location>
        <begin position="22"/>
        <end position="293"/>
    </location>
</feature>
<evidence type="ECO:0000256" key="16">
    <source>
        <dbReference type="ARBA" id="ARBA00023170"/>
    </source>
</evidence>
<evidence type="ECO:0000259" key="24">
    <source>
        <dbReference type="PROSITE" id="PS51004"/>
    </source>
</evidence>
<evidence type="ECO:0000313" key="25">
    <source>
        <dbReference type="EMBL" id="KAG7319331.1"/>
    </source>
</evidence>
<feature type="transmembrane region" description="Helical" evidence="22">
    <location>
        <begin position="96"/>
        <end position="120"/>
    </location>
</feature>
<dbReference type="SUPFAM" id="SSF101912">
    <property type="entry name" value="Sema domain"/>
    <property type="match status" value="1"/>
</dbReference>
<evidence type="ECO:0000256" key="21">
    <source>
        <dbReference type="PROSITE-ProRule" id="PRU00352"/>
    </source>
</evidence>
<dbReference type="GO" id="GO:0030334">
    <property type="term" value="P:regulation of cell migration"/>
    <property type="evidence" value="ECO:0007669"/>
    <property type="project" value="TreeGrafter"/>
</dbReference>
<evidence type="ECO:0000256" key="18">
    <source>
        <dbReference type="ARBA" id="ARBA00023224"/>
    </source>
</evidence>
<evidence type="ECO:0000256" key="11">
    <source>
        <dbReference type="ARBA" id="ARBA00022989"/>
    </source>
</evidence>
<evidence type="ECO:0000256" key="12">
    <source>
        <dbReference type="ARBA" id="ARBA00023040"/>
    </source>
</evidence>
<evidence type="ECO:0000256" key="22">
    <source>
        <dbReference type="SAM" id="Phobius"/>
    </source>
</evidence>
<evidence type="ECO:0000256" key="17">
    <source>
        <dbReference type="ARBA" id="ARBA00023180"/>
    </source>
</evidence>
<accession>A0A9D3N9M5</accession>
<dbReference type="InterPro" id="IPR014756">
    <property type="entry name" value="Ig_E-set"/>
</dbReference>
<name>A0A9D3N9M5_9TELE</name>
<dbReference type="InterPro" id="IPR002165">
    <property type="entry name" value="Plexin_repeat"/>
</dbReference>
<dbReference type="SMART" id="SM00630">
    <property type="entry name" value="Sema"/>
    <property type="match status" value="1"/>
</dbReference>
<evidence type="ECO:0000256" key="13">
    <source>
        <dbReference type="ARBA" id="ARBA00023054"/>
    </source>
</evidence>
<keyword evidence="5" id="KW-1003">Cell membrane</keyword>
<dbReference type="InterPro" id="IPR013783">
    <property type="entry name" value="Ig-like_fold"/>
</dbReference>
<dbReference type="PANTHER" id="PTHR22625">
    <property type="entry name" value="PLEXIN"/>
    <property type="match status" value="1"/>
</dbReference>
<dbReference type="InterPro" id="IPR016201">
    <property type="entry name" value="PSI"/>
</dbReference>
<dbReference type="InterPro" id="IPR017452">
    <property type="entry name" value="GPCR_Rhodpsn_7TM"/>
</dbReference>
<dbReference type="FunFam" id="2.60.40.10:FF:000131">
    <property type="entry name" value="Plexin A2"/>
    <property type="match status" value="1"/>
</dbReference>
<dbReference type="Gene3D" id="2.60.40.10">
    <property type="entry name" value="Immunoglobulins"/>
    <property type="match status" value="5"/>
</dbReference>
<dbReference type="Pfam" id="PF03402">
    <property type="entry name" value="V1R"/>
    <property type="match status" value="1"/>
</dbReference>
<keyword evidence="11 22" id="KW-1133">Transmembrane helix</keyword>
<evidence type="ECO:0000256" key="2">
    <source>
        <dbReference type="ARBA" id="ARBA00004651"/>
    </source>
</evidence>
<dbReference type="GO" id="GO:0016503">
    <property type="term" value="F:pheromone receptor activity"/>
    <property type="evidence" value="ECO:0007669"/>
    <property type="project" value="InterPro"/>
</dbReference>
<dbReference type="FunFam" id="2.60.40.10:FF:000071">
    <property type="entry name" value="Plexin A2"/>
    <property type="match status" value="1"/>
</dbReference>
<dbReference type="Gene3D" id="3.10.20.90">
    <property type="entry name" value="Phosphatidylinositol 3-kinase Catalytic Subunit, Chain A, domain 1"/>
    <property type="match status" value="1"/>
</dbReference>
<evidence type="ECO:0000256" key="20">
    <source>
        <dbReference type="ARBA" id="ARBA00070716"/>
    </source>
</evidence>
<reference evidence="25 26" key="1">
    <citation type="submission" date="2021-06" db="EMBL/GenBank/DDBJ databases">
        <title>Chromosome-level genome assembly of the red-tail catfish (Hemibagrus wyckioides).</title>
        <authorList>
            <person name="Shao F."/>
        </authorList>
    </citation>
    <scope>NUCLEOTIDE SEQUENCE [LARGE SCALE GENOMIC DNA]</scope>
    <source>
        <strain evidence="25">EC202008001</strain>
        <tissue evidence="25">Blood</tissue>
    </source>
</reference>
<feature type="domain" description="Sema" evidence="24">
    <location>
        <begin position="375"/>
        <end position="861"/>
    </location>
</feature>
<dbReference type="InterPro" id="IPR015943">
    <property type="entry name" value="WD40/YVTN_repeat-like_dom_sf"/>
</dbReference>
<evidence type="ECO:0000256" key="15">
    <source>
        <dbReference type="ARBA" id="ARBA00023157"/>
    </source>
</evidence>
<evidence type="ECO:0000256" key="5">
    <source>
        <dbReference type="ARBA" id="ARBA00022475"/>
    </source>
</evidence>
<dbReference type="Pfam" id="PF01403">
    <property type="entry name" value="Sema"/>
    <property type="match status" value="1"/>
</dbReference>
<keyword evidence="7" id="KW-0597">Phosphoprotein</keyword>
<dbReference type="InterPro" id="IPR041019">
    <property type="entry name" value="TIG1_plexin"/>
</dbReference>
<dbReference type="Pfam" id="PF01437">
    <property type="entry name" value="PSI"/>
    <property type="match status" value="2"/>
</dbReference>
<dbReference type="GO" id="GO:0019236">
    <property type="term" value="P:response to pheromone"/>
    <property type="evidence" value="ECO:0007669"/>
    <property type="project" value="UniProtKB-KW"/>
</dbReference>
<dbReference type="OrthoDB" id="125363at2759"/>
<feature type="transmembrane region" description="Helical" evidence="22">
    <location>
        <begin position="1594"/>
        <end position="1616"/>
    </location>
</feature>
<evidence type="ECO:0000256" key="1">
    <source>
        <dbReference type="ARBA" id="ARBA00004251"/>
    </source>
</evidence>
<feature type="transmembrane region" description="Helical" evidence="22">
    <location>
        <begin position="237"/>
        <end position="254"/>
    </location>
</feature>
<dbReference type="EMBL" id="JAHKSW010000021">
    <property type="protein sequence ID" value="KAG7319331.1"/>
    <property type="molecule type" value="Genomic_DNA"/>
</dbReference>
<dbReference type="CDD" id="cd12790">
    <property type="entry name" value="RasGAP_plexin_A"/>
    <property type="match status" value="1"/>
</dbReference>
<dbReference type="SMART" id="SM00423">
    <property type="entry name" value="PSI"/>
    <property type="match status" value="3"/>
</dbReference>
<dbReference type="InterPro" id="IPR002909">
    <property type="entry name" value="IPT_dom"/>
</dbReference>